<evidence type="ECO:0000256" key="1">
    <source>
        <dbReference type="ARBA" id="ARBA00001913"/>
    </source>
</evidence>
<dbReference type="PANTHER" id="PTHR45792">
    <property type="entry name" value="DIACYLGLYCEROL LIPASE HOMOLOG-RELATED"/>
    <property type="match status" value="1"/>
</dbReference>
<evidence type="ECO:0000256" key="4">
    <source>
        <dbReference type="ARBA" id="ARBA00022553"/>
    </source>
</evidence>
<dbReference type="GO" id="GO:0004806">
    <property type="term" value="F:triacylglycerol lipase activity"/>
    <property type="evidence" value="ECO:0007669"/>
    <property type="project" value="TreeGrafter"/>
</dbReference>
<evidence type="ECO:0000259" key="16">
    <source>
        <dbReference type="Pfam" id="PF01764"/>
    </source>
</evidence>
<name>A0AAD4NK84_9BILA</name>
<dbReference type="GO" id="GO:0005737">
    <property type="term" value="C:cytoplasm"/>
    <property type="evidence" value="ECO:0007669"/>
    <property type="project" value="TreeGrafter"/>
</dbReference>
<dbReference type="AlphaFoldDB" id="A0AAD4NK84"/>
<evidence type="ECO:0000256" key="11">
    <source>
        <dbReference type="ARBA" id="ARBA00023098"/>
    </source>
</evidence>
<evidence type="ECO:0000256" key="12">
    <source>
        <dbReference type="ARBA" id="ARBA00023136"/>
    </source>
</evidence>
<comment type="caution">
    <text evidence="17">The sequence shown here is derived from an EMBL/GenBank/DDBJ whole genome shotgun (WGS) entry which is preliminary data.</text>
</comment>
<dbReference type="SUPFAM" id="SSF53474">
    <property type="entry name" value="alpha/beta-Hydrolases"/>
    <property type="match status" value="1"/>
</dbReference>
<gene>
    <name evidence="17" type="ORF">DdX_01262</name>
</gene>
<feature type="transmembrane region" description="Helical" evidence="15">
    <location>
        <begin position="96"/>
        <end position="121"/>
    </location>
</feature>
<feature type="domain" description="Fungal lipase-type" evidence="16">
    <location>
        <begin position="353"/>
        <end position="499"/>
    </location>
</feature>
<keyword evidence="10 15" id="KW-1133">Transmembrane helix</keyword>
<dbReference type="CDD" id="cd00519">
    <property type="entry name" value="Lipase_3"/>
    <property type="match status" value="1"/>
</dbReference>
<evidence type="ECO:0000256" key="5">
    <source>
        <dbReference type="ARBA" id="ARBA00022692"/>
    </source>
</evidence>
<evidence type="ECO:0000256" key="7">
    <source>
        <dbReference type="ARBA" id="ARBA00022801"/>
    </source>
</evidence>
<proteinExistence type="predicted"/>
<dbReference type="GO" id="GO:0046340">
    <property type="term" value="P:diacylglycerol catabolic process"/>
    <property type="evidence" value="ECO:0007669"/>
    <property type="project" value="TreeGrafter"/>
</dbReference>
<keyword evidence="7" id="KW-0378">Hydrolase</keyword>
<evidence type="ECO:0000256" key="14">
    <source>
        <dbReference type="ARBA" id="ARBA00026104"/>
    </source>
</evidence>
<comment type="catalytic activity">
    <reaction evidence="13">
        <text>a 1,2-diacyl-sn-glycerol + H2O = a 2-acylglycerol + a fatty acid + H(+)</text>
        <dbReference type="Rhea" id="RHEA:33275"/>
        <dbReference type="ChEBI" id="CHEBI:15377"/>
        <dbReference type="ChEBI" id="CHEBI:15378"/>
        <dbReference type="ChEBI" id="CHEBI:17389"/>
        <dbReference type="ChEBI" id="CHEBI:17815"/>
        <dbReference type="ChEBI" id="CHEBI:28868"/>
        <dbReference type="EC" id="3.1.1.116"/>
    </reaction>
    <physiologicalReaction direction="left-to-right" evidence="13">
        <dbReference type="Rhea" id="RHEA:33276"/>
    </physiologicalReaction>
</comment>
<evidence type="ECO:0000256" key="15">
    <source>
        <dbReference type="SAM" id="Phobius"/>
    </source>
</evidence>
<evidence type="ECO:0000256" key="3">
    <source>
        <dbReference type="ARBA" id="ARBA00022475"/>
    </source>
</evidence>
<feature type="transmembrane region" description="Helical" evidence="15">
    <location>
        <begin position="26"/>
        <end position="42"/>
    </location>
</feature>
<evidence type="ECO:0000256" key="10">
    <source>
        <dbReference type="ARBA" id="ARBA00022989"/>
    </source>
</evidence>
<keyword evidence="11" id="KW-0443">Lipid metabolism</keyword>
<dbReference type="EC" id="3.1.1.116" evidence="14"/>
<protein>
    <recommendedName>
        <fullName evidence="14">sn-1-specific diacylglycerol lipase</fullName>
        <ecNumber evidence="14">3.1.1.116</ecNumber>
    </recommendedName>
</protein>
<dbReference type="GO" id="GO:0022008">
    <property type="term" value="P:neurogenesis"/>
    <property type="evidence" value="ECO:0007669"/>
    <property type="project" value="TreeGrafter"/>
</dbReference>
<evidence type="ECO:0000256" key="6">
    <source>
        <dbReference type="ARBA" id="ARBA00022723"/>
    </source>
</evidence>
<dbReference type="EMBL" id="JAKKPZ010000001">
    <property type="protein sequence ID" value="KAI1729044.1"/>
    <property type="molecule type" value="Genomic_DNA"/>
</dbReference>
<dbReference type="Gene3D" id="3.40.50.1820">
    <property type="entry name" value="alpha/beta hydrolase"/>
    <property type="match status" value="1"/>
</dbReference>
<keyword evidence="3" id="KW-1003">Cell membrane</keyword>
<dbReference type="Pfam" id="PF01764">
    <property type="entry name" value="Lipase_3"/>
    <property type="match status" value="1"/>
</dbReference>
<dbReference type="InterPro" id="IPR002921">
    <property type="entry name" value="Fungal_lipase-type"/>
</dbReference>
<dbReference type="GO" id="GO:0046872">
    <property type="term" value="F:metal ion binding"/>
    <property type="evidence" value="ECO:0007669"/>
    <property type="project" value="UniProtKB-KW"/>
</dbReference>
<evidence type="ECO:0000256" key="13">
    <source>
        <dbReference type="ARBA" id="ARBA00024531"/>
    </source>
</evidence>
<evidence type="ECO:0000313" key="17">
    <source>
        <dbReference type="EMBL" id="KAI1729044.1"/>
    </source>
</evidence>
<comment type="subcellular location">
    <subcellularLocation>
        <location evidence="2">Cell membrane</location>
        <topology evidence="2">Multi-pass membrane protein</topology>
    </subcellularLocation>
</comment>
<keyword evidence="4" id="KW-0597">Phosphoprotein</keyword>
<dbReference type="PANTHER" id="PTHR45792:SF2">
    <property type="entry name" value="DIACYLGLYCEROL LIPASE-BETA"/>
    <property type="match status" value="1"/>
</dbReference>
<keyword evidence="5 15" id="KW-0812">Transmembrane</keyword>
<sequence length="651" mass="74055">MPSLVAFGRRWNISSDDFVFPELTEALVRIGWIVGALVLFFLHSPFTCTSSNWLIYMAVMISLNLISAIFCISISILSARGSILDTNTRKHVTTLIYIRVPIFVAEFLWTISSTILIFGVFNTDYCFTIFGIPSELVFLLMEWLLITMVCLGIIIVFNPQGGKSVEESITIERRYWRKRLCKLRQDQTMRTALDEIATLIATFFVDNDFVFSDIVAGLLLLVHSPHRNVPTEGQDTIEKTSAKPEYWMKTPECLKTASRMLDFAVAIYGWPTYLLNNCGCMSWYRLCRHLKVCKKCINNDIIVVEDNCFSCHTSAFVLESVCNETDIFFASFRNALYQVPFVVLTDHETKSIVIAIRGSASLLDLVTDLSLSDDIFSVDVDDDPVLRQDRELDGKGEVRVHRGMLRGARYVYDILKEHNVIEDMQVLNPGYTVVVCGHSLGAGVATILTLLLKQTYEDIRCYAFSPPGCVISENGLQETKAHVLSIFVGDDFICRTSFQSIMTLKNQIEREIFSTNKAKYEILIKGFFKLFFASAWDLHSTSDSDTPAANRDNRRLIEHRETEFGYGTAGGVTLENGQINGHSSNEEQRRVRLYPPGQLLRIAIVDDHVERKWVTHEYLSEIQLTATTILDHLPYRVRKIVKRAFEETNVQ</sequence>
<evidence type="ECO:0000256" key="9">
    <source>
        <dbReference type="ARBA" id="ARBA00022963"/>
    </source>
</evidence>
<keyword evidence="6" id="KW-0479">Metal-binding</keyword>
<accession>A0AAD4NK84</accession>
<dbReference type="Proteomes" id="UP001201812">
    <property type="component" value="Unassembled WGS sequence"/>
</dbReference>
<keyword evidence="18" id="KW-1185">Reference proteome</keyword>
<reference evidence="17" key="1">
    <citation type="submission" date="2022-01" db="EMBL/GenBank/DDBJ databases">
        <title>Genome Sequence Resource for Two Populations of Ditylenchus destructor, the Migratory Endoparasitic Phytonematode.</title>
        <authorList>
            <person name="Zhang H."/>
            <person name="Lin R."/>
            <person name="Xie B."/>
        </authorList>
    </citation>
    <scope>NUCLEOTIDE SEQUENCE</scope>
    <source>
        <strain evidence="17">BazhouSP</strain>
    </source>
</reference>
<evidence type="ECO:0000256" key="8">
    <source>
        <dbReference type="ARBA" id="ARBA00022837"/>
    </source>
</evidence>
<keyword evidence="9" id="KW-0442">Lipid degradation</keyword>
<dbReference type="InterPro" id="IPR052214">
    <property type="entry name" value="DAG_Lipase-Related"/>
</dbReference>
<dbReference type="InterPro" id="IPR029058">
    <property type="entry name" value="AB_hydrolase_fold"/>
</dbReference>
<feature type="transmembrane region" description="Helical" evidence="15">
    <location>
        <begin position="54"/>
        <end position="76"/>
    </location>
</feature>
<feature type="transmembrane region" description="Helical" evidence="15">
    <location>
        <begin position="136"/>
        <end position="157"/>
    </location>
</feature>
<organism evidence="17 18">
    <name type="scientific">Ditylenchus destructor</name>
    <dbReference type="NCBI Taxonomy" id="166010"/>
    <lineage>
        <taxon>Eukaryota</taxon>
        <taxon>Metazoa</taxon>
        <taxon>Ecdysozoa</taxon>
        <taxon>Nematoda</taxon>
        <taxon>Chromadorea</taxon>
        <taxon>Rhabditida</taxon>
        <taxon>Tylenchina</taxon>
        <taxon>Tylenchomorpha</taxon>
        <taxon>Sphaerularioidea</taxon>
        <taxon>Anguinidae</taxon>
        <taxon>Anguininae</taxon>
        <taxon>Ditylenchus</taxon>
    </lineage>
</organism>
<evidence type="ECO:0000313" key="18">
    <source>
        <dbReference type="Proteomes" id="UP001201812"/>
    </source>
</evidence>
<keyword evidence="8" id="KW-0106">Calcium</keyword>
<dbReference type="GO" id="GO:0019369">
    <property type="term" value="P:arachidonate metabolic process"/>
    <property type="evidence" value="ECO:0007669"/>
    <property type="project" value="TreeGrafter"/>
</dbReference>
<comment type="cofactor">
    <cofactor evidence="1">
        <name>Ca(2+)</name>
        <dbReference type="ChEBI" id="CHEBI:29108"/>
    </cofactor>
</comment>
<keyword evidence="12 15" id="KW-0472">Membrane</keyword>
<evidence type="ECO:0000256" key="2">
    <source>
        <dbReference type="ARBA" id="ARBA00004651"/>
    </source>
</evidence>
<dbReference type="GO" id="GO:0005886">
    <property type="term" value="C:plasma membrane"/>
    <property type="evidence" value="ECO:0007669"/>
    <property type="project" value="UniProtKB-SubCell"/>
</dbReference>